<evidence type="ECO:0000313" key="3">
    <source>
        <dbReference type="Proteomes" id="UP000007127"/>
    </source>
</evidence>
<name>A0AB72UJB2_9PROT</name>
<dbReference type="SUPFAM" id="SSF52317">
    <property type="entry name" value="Class I glutamine amidotransferase-like"/>
    <property type="match status" value="1"/>
</dbReference>
<feature type="domain" description="Glutamine amidotransferase" evidence="1">
    <location>
        <begin position="78"/>
        <end position="188"/>
    </location>
</feature>
<organism evidence="2 3">
    <name type="scientific">Thalassospira xiamenensis M-5 = DSM 17429</name>
    <dbReference type="NCBI Taxonomy" id="1123366"/>
    <lineage>
        <taxon>Bacteria</taxon>
        <taxon>Pseudomonadati</taxon>
        <taxon>Pseudomonadota</taxon>
        <taxon>Alphaproteobacteria</taxon>
        <taxon>Rhodospirillales</taxon>
        <taxon>Thalassospiraceae</taxon>
        <taxon>Thalassospira</taxon>
    </lineage>
</organism>
<dbReference type="Pfam" id="PF00117">
    <property type="entry name" value="GATase"/>
    <property type="match status" value="1"/>
</dbReference>
<dbReference type="InterPro" id="IPR017926">
    <property type="entry name" value="GATASE"/>
</dbReference>
<accession>A0AB72UJB2</accession>
<dbReference type="Gene3D" id="3.40.50.880">
    <property type="match status" value="1"/>
</dbReference>
<dbReference type="Proteomes" id="UP000007127">
    <property type="component" value="Chromosome"/>
</dbReference>
<dbReference type="InterPro" id="IPR029062">
    <property type="entry name" value="Class_I_gatase-like"/>
</dbReference>
<dbReference type="GeneID" id="31929836"/>
<dbReference type="CDD" id="cd01741">
    <property type="entry name" value="GATase1_1"/>
    <property type="match status" value="1"/>
</dbReference>
<proteinExistence type="predicted"/>
<evidence type="ECO:0000313" key="2">
    <source>
        <dbReference type="EMBL" id="AJD54264.1"/>
    </source>
</evidence>
<gene>
    <name evidence="2" type="ORF">TH3_20810</name>
</gene>
<dbReference type="PROSITE" id="PS51273">
    <property type="entry name" value="GATASE_TYPE_1"/>
    <property type="match status" value="1"/>
</dbReference>
<dbReference type="InterPro" id="IPR044992">
    <property type="entry name" value="ChyE-like"/>
</dbReference>
<dbReference type="KEGG" id="txi:TH3_20810"/>
<protein>
    <submittedName>
        <fullName evidence="2">Glutamine amidotransferase</fullName>
    </submittedName>
</protein>
<evidence type="ECO:0000259" key="1">
    <source>
        <dbReference type="Pfam" id="PF00117"/>
    </source>
</evidence>
<dbReference type="GO" id="GO:0005829">
    <property type="term" value="C:cytosol"/>
    <property type="evidence" value="ECO:0007669"/>
    <property type="project" value="TreeGrafter"/>
</dbReference>
<dbReference type="RefSeq" id="WP_007088351.1">
    <property type="nucleotide sequence ID" value="NZ_CP004388.1"/>
</dbReference>
<dbReference type="AlphaFoldDB" id="A0AB72UJB2"/>
<dbReference type="PANTHER" id="PTHR42695:SF5">
    <property type="entry name" value="GLUTAMINE AMIDOTRANSFERASE YLR126C-RELATED"/>
    <property type="match status" value="1"/>
</dbReference>
<sequence length="241" mass="27015">MKIGILETGLVPEELRDEFKSYPSMFETMLGALDPELAFQTWTVLLDQFPEDLNAVDAWIVTGSKHGVYENEPWMIRLQEFLRDIVAAQIPVFGVCFGHQILAASLGGKVVKSDKGWGIGVHEYTTSKTAPIWLGNAPAKFKLNAFHQDQVIELPEGANVWASSEFCPYAAIQYGETAASIQPHPEFQRPYEEALLKARYTLLPEDVHSKATKSLDEKLDSQLFAKWMLNFLRGNRAVKAA</sequence>
<dbReference type="PANTHER" id="PTHR42695">
    <property type="entry name" value="GLUTAMINE AMIDOTRANSFERASE YLR126C-RELATED"/>
    <property type="match status" value="1"/>
</dbReference>
<keyword evidence="2" id="KW-0315">Glutamine amidotransferase</keyword>
<dbReference type="EMBL" id="CP004388">
    <property type="protein sequence ID" value="AJD54264.1"/>
    <property type="molecule type" value="Genomic_DNA"/>
</dbReference>
<reference evidence="2 3" key="1">
    <citation type="journal article" date="2012" name="J. Bacteriol.">
        <title>Genome sequence of Thalassospira xiamenensis type strain M-5.</title>
        <authorList>
            <person name="Lai Q."/>
            <person name="Shao Z."/>
        </authorList>
    </citation>
    <scope>NUCLEOTIDE SEQUENCE [LARGE SCALE GENOMIC DNA]</scope>
    <source>
        <strain evidence="2 3">M-5</strain>
    </source>
</reference>